<keyword evidence="10" id="KW-1185">Reference proteome</keyword>
<dbReference type="Pfam" id="PF00078">
    <property type="entry name" value="RVT_1"/>
    <property type="match status" value="1"/>
</dbReference>
<feature type="domain" description="Helicase C-terminal" evidence="8">
    <location>
        <begin position="983"/>
        <end position="1151"/>
    </location>
</feature>
<evidence type="ECO:0000256" key="1">
    <source>
        <dbReference type="ARBA" id="ARBA00022741"/>
    </source>
</evidence>
<dbReference type="KEGG" id="ovi:T265_13855"/>
<feature type="region of interest" description="Disordered" evidence="5">
    <location>
        <begin position="1197"/>
        <end position="1221"/>
    </location>
</feature>
<dbReference type="InterPro" id="IPR027417">
    <property type="entry name" value="P-loop_NTPase"/>
</dbReference>
<feature type="non-terminal residue" evidence="9">
    <location>
        <position position="1"/>
    </location>
</feature>
<dbReference type="RefSeq" id="XP_009169132.1">
    <property type="nucleotide sequence ID" value="XM_009170868.1"/>
</dbReference>
<dbReference type="InterPro" id="IPR000629">
    <property type="entry name" value="RNA-helicase_DEAD-box_CS"/>
</dbReference>
<evidence type="ECO:0000313" key="9">
    <source>
        <dbReference type="EMBL" id="KER27153.1"/>
    </source>
</evidence>
<feature type="compositionally biased region" description="Polar residues" evidence="5">
    <location>
        <begin position="551"/>
        <end position="561"/>
    </location>
</feature>
<feature type="region of interest" description="Disordered" evidence="5">
    <location>
        <begin position="551"/>
        <end position="573"/>
    </location>
</feature>
<accession>A0A074ZIM8</accession>
<dbReference type="SUPFAM" id="SSF56672">
    <property type="entry name" value="DNA/RNA polymerases"/>
    <property type="match status" value="1"/>
</dbReference>
<feature type="region of interest" description="Disordered" evidence="5">
    <location>
        <begin position="627"/>
        <end position="691"/>
    </location>
</feature>
<dbReference type="Gene3D" id="3.40.50.300">
    <property type="entry name" value="P-loop containing nucleotide triphosphate hydrolases"/>
    <property type="match status" value="2"/>
</dbReference>
<dbReference type="InterPro" id="IPR012337">
    <property type="entry name" value="RNaseH-like_sf"/>
</dbReference>
<evidence type="ECO:0000256" key="3">
    <source>
        <dbReference type="ARBA" id="ARBA00022806"/>
    </source>
</evidence>
<keyword evidence="1" id="KW-0547">Nucleotide-binding</keyword>
<dbReference type="PANTHER" id="PTHR37984">
    <property type="entry name" value="PROTEIN CBG26694"/>
    <property type="match status" value="1"/>
</dbReference>
<dbReference type="PROSITE" id="PS51192">
    <property type="entry name" value="HELICASE_ATP_BIND_1"/>
    <property type="match status" value="1"/>
</dbReference>
<dbReference type="CTD" id="20328022"/>
<name>A0A074ZIM8_OPIVI</name>
<dbReference type="GO" id="GO:0006259">
    <property type="term" value="P:DNA metabolic process"/>
    <property type="evidence" value="ECO:0007669"/>
    <property type="project" value="UniProtKB-ARBA"/>
</dbReference>
<dbReference type="InterPro" id="IPR011545">
    <property type="entry name" value="DEAD/DEAH_box_helicase_dom"/>
</dbReference>
<dbReference type="InterPro" id="IPR001650">
    <property type="entry name" value="Helicase_C-like"/>
</dbReference>
<feature type="domain" description="Helicase ATP-binding" evidence="7">
    <location>
        <begin position="758"/>
        <end position="903"/>
    </location>
</feature>
<keyword evidence="3" id="KW-0347">Helicase</keyword>
<dbReference type="OrthoDB" id="4310724at2759"/>
<dbReference type="FunFam" id="3.30.70.270:FF:000020">
    <property type="entry name" value="Transposon Tf2-6 polyprotein-like Protein"/>
    <property type="match status" value="1"/>
</dbReference>
<dbReference type="PROSITE" id="PS00039">
    <property type="entry name" value="DEAD_ATP_HELICASE"/>
    <property type="match status" value="1"/>
</dbReference>
<dbReference type="SUPFAM" id="SSF53098">
    <property type="entry name" value="Ribonuclease H-like"/>
    <property type="match status" value="1"/>
</dbReference>
<evidence type="ECO:0000259" key="6">
    <source>
        <dbReference type="PROSITE" id="PS50878"/>
    </source>
</evidence>
<evidence type="ECO:0000313" key="10">
    <source>
        <dbReference type="Proteomes" id="UP000054324"/>
    </source>
</evidence>
<evidence type="ECO:0000259" key="8">
    <source>
        <dbReference type="PROSITE" id="PS51194"/>
    </source>
</evidence>
<dbReference type="Gene3D" id="3.30.420.10">
    <property type="entry name" value="Ribonuclease H-like superfamily/Ribonuclease H"/>
    <property type="match status" value="1"/>
</dbReference>
<evidence type="ECO:0000256" key="4">
    <source>
        <dbReference type="ARBA" id="ARBA00022840"/>
    </source>
</evidence>
<dbReference type="CDD" id="cd01647">
    <property type="entry name" value="RT_LTR"/>
    <property type="match status" value="1"/>
</dbReference>
<sequence>KAGVLQPTNYSAWAAPIVLVKKANGTIRLSADFSTGLISALDTNQYPLPLPDFLFAKVNGDKCFAKIDLADACLQVEVEEETRELLTINTLRGLFHYTRLLFGVKIAPAIFQQIMDTVLKDAPSVGAYLDDLIVMGSNPHELLQRLDYVLSRIQEYGFKVHREKRTFFMWSIKYLGFIIDEHGRRPDPENIEAIKRMPAFTDVPSLRSFLGLVSHYSSFPPAMHRLRRPLNQLLTKDHKWTWSEECQRAFDSVKSMLSSDLLLTLRSIGGNCCGVGRLELWNWRSDFTQRVVIPKKLQPAVLNQLHKGHLGTNRMKALARSYVYWPLMDSQIEQVSKSCLRCAEASKSPVKAYLSSWPQPTEPWSRLHIDYAVGGQHFLVVVDSYSKWPGIVLAKSPTTAITVLELRRLFSRFGTPETITPTHLTEYHQQRHRSEGGFEHRMTLSGHKRSRLVTATPEWRNSSTGIMEQPRAFSKGQRVLGRDYSGRRPTCTPGLILRRRSKALYEIQVGPAKWIRHANQIRPTDAPILPTGPSDVSLEMLLDTFDVGTIPGSQSAASSESQPKRELQPRRWTDRIRKPTPLCVWKLIESSPYTLTRPEIREYKERFMFTNFQGSLWWASLSRRTDRSNESDAPWKSRSTRISSIAQDNECSDSISNPRKKRNRSVSDALPDASHDENFHDQPRMKPKKRKRFKEVGFADDVYSHMDFVEELDVDTGEVRALHSLLDGPTEQIAKEDRGRFTSSEKPLSSLTNRVYGLVLLPTRELALQVHHHLRALAEFMDRRPRIEVIVGGISLQKQERLLRYNPDILVATPGRLWHFIQQGHPHVCTLRTMNILVVDEADRLLEANHFEDLRQLFNWLNNHTASDPTKQRRKRQTLLFSATLAFVHQGAVKPGARSKQNKRPSAANALTKQLKLGKCALRDLLGMSQRAKVFDLSSAEELNQTDDSENVSGLVLPTGLREMRLLCPDKPSKDIRLFWFLAFGRHHSDMDNQRCLIFLNSKAGVRRLAGVLRQLVSVNAFSVGSRTGMQNVNILHADMMQKQRFRALERFQADRYGILLASDVAARGLDLATVDGSNASGVAWVVHFEVPRTAELYIHRRGRTARANRFGTSLLFVCPEEMPLWRRLATSLKRTDPDLPDLPSEPSHFQLVACEKIVNLAKQLDLAEHSAVRRAANEDWFQQVAKEVDIELDSDFEQKDDPDGVCTPKNNEQKSHKRRQIRKQLSDLRNTLSQKGYGFRNVELSSELCLESCLLSSPIEVQHTSGPRLNTNIKDRLPDRDSPMVIIHLFPCVQQIIGVARLVAYSRGFAIAAHPIDTSHQINPVELRFTECHRIVPRLCAKEHWKQPRR</sequence>
<dbReference type="GO" id="GO:0016787">
    <property type="term" value="F:hydrolase activity"/>
    <property type="evidence" value="ECO:0007669"/>
    <property type="project" value="UniProtKB-KW"/>
</dbReference>
<dbReference type="Pfam" id="PF00271">
    <property type="entry name" value="Helicase_C"/>
    <property type="match status" value="1"/>
</dbReference>
<dbReference type="Pfam" id="PF17921">
    <property type="entry name" value="Integrase_H2C2"/>
    <property type="match status" value="1"/>
</dbReference>
<evidence type="ECO:0000259" key="7">
    <source>
        <dbReference type="PROSITE" id="PS51192"/>
    </source>
</evidence>
<dbReference type="InterPro" id="IPR050951">
    <property type="entry name" value="Retrovirus_Pol_polyprotein"/>
</dbReference>
<dbReference type="PROSITE" id="PS50878">
    <property type="entry name" value="RT_POL"/>
    <property type="match status" value="1"/>
</dbReference>
<feature type="compositionally biased region" description="Basic and acidic residues" evidence="5">
    <location>
        <begin position="673"/>
        <end position="684"/>
    </location>
</feature>
<keyword evidence="2" id="KW-0378">Hydrolase</keyword>
<dbReference type="InterPro" id="IPR043128">
    <property type="entry name" value="Rev_trsase/Diguanyl_cyclase"/>
</dbReference>
<gene>
    <name evidence="9" type="ORF">T265_13855</name>
</gene>
<dbReference type="GO" id="GO:0004386">
    <property type="term" value="F:helicase activity"/>
    <property type="evidence" value="ECO:0007669"/>
    <property type="project" value="UniProtKB-KW"/>
</dbReference>
<dbReference type="InterPro" id="IPR036397">
    <property type="entry name" value="RNaseH_sf"/>
</dbReference>
<dbReference type="FunFam" id="1.10.340.70:FF:000001">
    <property type="entry name" value="Retrovirus-related Pol polyprotein from transposon gypsy-like Protein"/>
    <property type="match status" value="1"/>
</dbReference>
<organism evidence="9 10">
    <name type="scientific">Opisthorchis viverrini</name>
    <name type="common">Southeast Asian liver fluke</name>
    <dbReference type="NCBI Taxonomy" id="6198"/>
    <lineage>
        <taxon>Eukaryota</taxon>
        <taxon>Metazoa</taxon>
        <taxon>Spiralia</taxon>
        <taxon>Lophotrochozoa</taxon>
        <taxon>Platyhelminthes</taxon>
        <taxon>Trematoda</taxon>
        <taxon>Digenea</taxon>
        <taxon>Opisthorchiida</taxon>
        <taxon>Opisthorchiata</taxon>
        <taxon>Opisthorchiidae</taxon>
        <taxon>Opisthorchis</taxon>
    </lineage>
</organism>
<feature type="compositionally biased region" description="Basic and acidic residues" evidence="5">
    <location>
        <begin position="562"/>
        <end position="573"/>
    </location>
</feature>
<protein>
    <recommendedName>
        <fullName evidence="11">RNA helicase</fullName>
    </recommendedName>
</protein>
<dbReference type="PANTHER" id="PTHR37984:SF5">
    <property type="entry name" value="PROTEIN NYNRIN-LIKE"/>
    <property type="match status" value="1"/>
</dbReference>
<dbReference type="InterPro" id="IPR043502">
    <property type="entry name" value="DNA/RNA_pol_sf"/>
</dbReference>
<evidence type="ECO:0000256" key="5">
    <source>
        <dbReference type="SAM" id="MobiDB-lite"/>
    </source>
</evidence>
<dbReference type="GO" id="GO:0005524">
    <property type="term" value="F:ATP binding"/>
    <property type="evidence" value="ECO:0007669"/>
    <property type="project" value="UniProtKB-KW"/>
</dbReference>
<dbReference type="GeneID" id="20328022"/>
<dbReference type="CDD" id="cd18787">
    <property type="entry name" value="SF2_C_DEAD"/>
    <property type="match status" value="1"/>
</dbReference>
<dbReference type="SMART" id="SM00490">
    <property type="entry name" value="HELICc"/>
    <property type="match status" value="1"/>
</dbReference>
<evidence type="ECO:0000256" key="2">
    <source>
        <dbReference type="ARBA" id="ARBA00022801"/>
    </source>
</evidence>
<feature type="compositionally biased region" description="Polar residues" evidence="5">
    <location>
        <begin position="640"/>
        <end position="657"/>
    </location>
</feature>
<proteinExistence type="predicted"/>
<dbReference type="Gene3D" id="3.10.10.10">
    <property type="entry name" value="HIV Type 1 Reverse Transcriptase, subunit A, domain 1"/>
    <property type="match status" value="1"/>
</dbReference>
<dbReference type="InterPro" id="IPR041588">
    <property type="entry name" value="Integrase_H2C2"/>
</dbReference>
<keyword evidence="4" id="KW-0067">ATP-binding</keyword>
<dbReference type="EMBL" id="KL596730">
    <property type="protein sequence ID" value="KER27153.1"/>
    <property type="molecule type" value="Genomic_DNA"/>
</dbReference>
<dbReference type="Proteomes" id="UP000054324">
    <property type="component" value="Unassembled WGS sequence"/>
</dbReference>
<dbReference type="GO" id="GO:0003676">
    <property type="term" value="F:nucleic acid binding"/>
    <property type="evidence" value="ECO:0007669"/>
    <property type="project" value="InterPro"/>
</dbReference>
<feature type="domain" description="Reverse transcriptase" evidence="6">
    <location>
        <begin position="1"/>
        <end position="179"/>
    </location>
</feature>
<dbReference type="SUPFAM" id="SSF52540">
    <property type="entry name" value="P-loop containing nucleoside triphosphate hydrolases"/>
    <property type="match status" value="1"/>
</dbReference>
<evidence type="ECO:0008006" key="11">
    <source>
        <dbReference type="Google" id="ProtNLM"/>
    </source>
</evidence>
<reference evidence="9 10" key="1">
    <citation type="submission" date="2013-11" db="EMBL/GenBank/DDBJ databases">
        <title>Opisthorchis viverrini - life in the bile duct.</title>
        <authorList>
            <person name="Young N.D."/>
            <person name="Nagarajan N."/>
            <person name="Lin S.J."/>
            <person name="Korhonen P.K."/>
            <person name="Jex A.R."/>
            <person name="Hall R.S."/>
            <person name="Safavi-Hemami H."/>
            <person name="Kaewkong W."/>
            <person name="Bertrand D."/>
            <person name="Gao S."/>
            <person name="Seet Q."/>
            <person name="Wongkham S."/>
            <person name="Teh B.T."/>
            <person name="Wongkham C."/>
            <person name="Intapan P.M."/>
            <person name="Maleewong W."/>
            <person name="Yang X."/>
            <person name="Hu M."/>
            <person name="Wang Z."/>
            <person name="Hofmann A."/>
            <person name="Sternberg P.W."/>
            <person name="Tan P."/>
            <person name="Wang J."/>
            <person name="Gasser R.B."/>
        </authorList>
    </citation>
    <scope>NUCLEOTIDE SEQUENCE [LARGE SCALE GENOMIC DNA]</scope>
</reference>
<dbReference type="Pfam" id="PF00270">
    <property type="entry name" value="DEAD"/>
    <property type="match status" value="1"/>
</dbReference>
<dbReference type="SMART" id="SM00487">
    <property type="entry name" value="DEXDc"/>
    <property type="match status" value="1"/>
</dbReference>
<dbReference type="PROSITE" id="PS51194">
    <property type="entry name" value="HELICASE_CTER"/>
    <property type="match status" value="1"/>
</dbReference>
<dbReference type="Gene3D" id="3.30.70.270">
    <property type="match status" value="2"/>
</dbReference>
<dbReference type="Gene3D" id="1.10.340.70">
    <property type="match status" value="1"/>
</dbReference>
<dbReference type="STRING" id="6198.A0A074ZIM8"/>
<dbReference type="InterPro" id="IPR014001">
    <property type="entry name" value="Helicase_ATP-bd"/>
</dbReference>
<dbReference type="InterPro" id="IPR000477">
    <property type="entry name" value="RT_dom"/>
</dbReference>